<dbReference type="InterPro" id="IPR001845">
    <property type="entry name" value="HTH_ArsR_DNA-bd_dom"/>
</dbReference>
<sequence length="104" mass="11366">MPGLDVDAWAARFAVLSDSTRLSLVIDMHEHPRSTVAELAKRAGITENAASQSLRALRDLGWVRAEKSGRTVHYEVVHDAIAHRILHDIVGVTHADGTHPVTVD</sequence>
<dbReference type="PRINTS" id="PR00778">
    <property type="entry name" value="HTHARSR"/>
</dbReference>
<comment type="caution">
    <text evidence="5">The sequence shown here is derived from an EMBL/GenBank/DDBJ whole genome shotgun (WGS) entry which is preliminary data.</text>
</comment>
<keyword evidence="6" id="KW-1185">Reference proteome</keyword>
<gene>
    <name evidence="5" type="ORF">V1Y59_04025</name>
</gene>
<evidence type="ECO:0000256" key="3">
    <source>
        <dbReference type="ARBA" id="ARBA00023163"/>
    </source>
</evidence>
<accession>A0ABU7MPP7</accession>
<dbReference type="PANTHER" id="PTHR43132:SF2">
    <property type="entry name" value="ARSENICAL RESISTANCE OPERON REPRESSOR ARSR-RELATED"/>
    <property type="match status" value="1"/>
</dbReference>
<dbReference type="EMBL" id="JAZDUE010000002">
    <property type="protein sequence ID" value="MEE4022238.1"/>
    <property type="molecule type" value="Genomic_DNA"/>
</dbReference>
<evidence type="ECO:0000313" key="6">
    <source>
        <dbReference type="Proteomes" id="UP001335729"/>
    </source>
</evidence>
<dbReference type="InterPro" id="IPR000835">
    <property type="entry name" value="HTH_MarR-typ"/>
</dbReference>
<dbReference type="PROSITE" id="PS50987">
    <property type="entry name" value="HTH_ARSR_2"/>
    <property type="match status" value="1"/>
</dbReference>
<name>A0ABU7MPP7_9ACTN</name>
<evidence type="ECO:0000256" key="2">
    <source>
        <dbReference type="ARBA" id="ARBA00023125"/>
    </source>
</evidence>
<dbReference type="PANTHER" id="PTHR43132">
    <property type="entry name" value="ARSENICAL RESISTANCE OPERON REPRESSOR ARSR-RELATED"/>
    <property type="match status" value="1"/>
</dbReference>
<keyword evidence="3" id="KW-0804">Transcription</keyword>
<keyword evidence="1" id="KW-0805">Transcription regulation</keyword>
<evidence type="ECO:0000313" key="5">
    <source>
        <dbReference type="EMBL" id="MEE4022238.1"/>
    </source>
</evidence>
<dbReference type="CDD" id="cd00090">
    <property type="entry name" value="HTH_ARSR"/>
    <property type="match status" value="1"/>
</dbReference>
<keyword evidence="2" id="KW-0238">DNA-binding</keyword>
<dbReference type="Gene3D" id="1.10.10.10">
    <property type="entry name" value="Winged helix-like DNA-binding domain superfamily/Winged helix DNA-binding domain"/>
    <property type="match status" value="1"/>
</dbReference>
<dbReference type="InterPro" id="IPR036390">
    <property type="entry name" value="WH_DNA-bd_sf"/>
</dbReference>
<reference evidence="5 6" key="1">
    <citation type="submission" date="2024-01" db="EMBL/GenBank/DDBJ databases">
        <title>Draft genome sequence of Gordonia sp. PKS22-38.</title>
        <authorList>
            <person name="Suphannarot A."/>
            <person name="Mingma R."/>
        </authorList>
    </citation>
    <scope>NUCLEOTIDE SEQUENCE [LARGE SCALE GENOMIC DNA]</scope>
    <source>
        <strain evidence="5 6">PKS22-38</strain>
    </source>
</reference>
<dbReference type="SUPFAM" id="SSF46785">
    <property type="entry name" value="Winged helix' DNA-binding domain"/>
    <property type="match status" value="1"/>
</dbReference>
<feature type="domain" description="HTH arsR-type" evidence="4">
    <location>
        <begin position="1"/>
        <end position="96"/>
    </location>
</feature>
<dbReference type="InterPro" id="IPR011991">
    <property type="entry name" value="ArsR-like_HTH"/>
</dbReference>
<evidence type="ECO:0000259" key="4">
    <source>
        <dbReference type="PROSITE" id="PS50987"/>
    </source>
</evidence>
<dbReference type="RefSeq" id="WP_330503541.1">
    <property type="nucleotide sequence ID" value="NZ_JAZDUE010000002.1"/>
</dbReference>
<dbReference type="SMART" id="SM00418">
    <property type="entry name" value="HTH_ARSR"/>
    <property type="match status" value="1"/>
</dbReference>
<dbReference type="InterPro" id="IPR036388">
    <property type="entry name" value="WH-like_DNA-bd_sf"/>
</dbReference>
<protein>
    <submittedName>
        <fullName evidence="5">MarR family transcriptional regulator</fullName>
    </submittedName>
</protein>
<proteinExistence type="predicted"/>
<organism evidence="5 6">
    <name type="scientific">Gordonia prachuapensis</name>
    <dbReference type="NCBI Taxonomy" id="3115651"/>
    <lineage>
        <taxon>Bacteria</taxon>
        <taxon>Bacillati</taxon>
        <taxon>Actinomycetota</taxon>
        <taxon>Actinomycetes</taxon>
        <taxon>Mycobacteriales</taxon>
        <taxon>Gordoniaceae</taxon>
        <taxon>Gordonia</taxon>
    </lineage>
</organism>
<dbReference type="Proteomes" id="UP001335729">
    <property type="component" value="Unassembled WGS sequence"/>
</dbReference>
<dbReference type="Pfam" id="PF12802">
    <property type="entry name" value="MarR_2"/>
    <property type="match status" value="1"/>
</dbReference>
<dbReference type="InterPro" id="IPR051011">
    <property type="entry name" value="Metal_resp_trans_reg"/>
</dbReference>
<evidence type="ECO:0000256" key="1">
    <source>
        <dbReference type="ARBA" id="ARBA00023015"/>
    </source>
</evidence>